<keyword evidence="3" id="KW-1185">Reference proteome</keyword>
<evidence type="ECO:0000256" key="1">
    <source>
        <dbReference type="SAM" id="MobiDB-lite"/>
    </source>
</evidence>
<evidence type="ECO:0000313" key="3">
    <source>
        <dbReference type="Proteomes" id="UP000750711"/>
    </source>
</evidence>
<protein>
    <submittedName>
        <fullName evidence="2">Uncharacterized protein</fullName>
    </submittedName>
</protein>
<sequence length="387" mass="42578">MVDPVGSILNIVHVLNSAYTLYKACQGAAEEFRVASGHVHCMVIVLEGVKSDLVENPRCIINRGTDQGRCKVQRLKPFVDNCDKSLGKLKALLGKYNTLKNDRSNGWDKFMWSKSGKSEVAGVQADLMMSTTILNAFLAKEHLDILGRMELVLEQLVEMLNKSGNHGTTDKPKARKETGASSTLGRCILAGLFISRLKSRLRSKKAALLNKTVPRSRGVAATKAAVTVKTGPGPNKRRDTLLGAYANSIVEKQTKVNSNADGSLSGETAIGLTRPKPPTGNATEQIECWRIGSVSLAIGGSVIRSVRLQRGQAQLREMAGLFREASSGNNADYSRDKRVKYILKARKKNNPQYEWLFVAARRERHEISGSGMTTYEQLVVILLRRKR</sequence>
<comment type="caution">
    <text evidence="2">The sequence shown here is derived from an EMBL/GenBank/DDBJ whole genome shotgun (WGS) entry which is preliminary data.</text>
</comment>
<dbReference type="AlphaFoldDB" id="A0A9P8LHF1"/>
<gene>
    <name evidence="2" type="ORF">GP486_001241</name>
</gene>
<evidence type="ECO:0000313" key="2">
    <source>
        <dbReference type="EMBL" id="KAH0565358.1"/>
    </source>
</evidence>
<dbReference type="Proteomes" id="UP000750711">
    <property type="component" value="Unassembled WGS sequence"/>
</dbReference>
<dbReference type="EMBL" id="JAGHQM010000103">
    <property type="protein sequence ID" value="KAH0565358.1"/>
    <property type="molecule type" value="Genomic_DNA"/>
</dbReference>
<organism evidence="2 3">
    <name type="scientific">Trichoglossum hirsutum</name>
    <dbReference type="NCBI Taxonomy" id="265104"/>
    <lineage>
        <taxon>Eukaryota</taxon>
        <taxon>Fungi</taxon>
        <taxon>Dikarya</taxon>
        <taxon>Ascomycota</taxon>
        <taxon>Pezizomycotina</taxon>
        <taxon>Geoglossomycetes</taxon>
        <taxon>Geoglossales</taxon>
        <taxon>Geoglossaceae</taxon>
        <taxon>Trichoglossum</taxon>
    </lineage>
</organism>
<reference evidence="2" key="1">
    <citation type="submission" date="2021-03" db="EMBL/GenBank/DDBJ databases">
        <title>Comparative genomics and phylogenomic investigation of the class Geoglossomycetes provide insights into ecological specialization and systematics.</title>
        <authorList>
            <person name="Melie T."/>
            <person name="Pirro S."/>
            <person name="Miller A.N."/>
            <person name="Quandt A."/>
        </authorList>
    </citation>
    <scope>NUCLEOTIDE SEQUENCE</scope>
    <source>
        <strain evidence="2">CAQ_001_2017</strain>
    </source>
</reference>
<feature type="region of interest" description="Disordered" evidence="1">
    <location>
        <begin position="258"/>
        <end position="282"/>
    </location>
</feature>
<proteinExistence type="predicted"/>
<name>A0A9P8LHF1_9PEZI</name>
<accession>A0A9P8LHF1</accession>